<gene>
    <name evidence="1" type="ORF">TCM_019895</name>
</gene>
<organism evidence="1 2">
    <name type="scientific">Theobroma cacao</name>
    <name type="common">Cacao</name>
    <name type="synonym">Cocoa</name>
    <dbReference type="NCBI Taxonomy" id="3641"/>
    <lineage>
        <taxon>Eukaryota</taxon>
        <taxon>Viridiplantae</taxon>
        <taxon>Streptophyta</taxon>
        <taxon>Embryophyta</taxon>
        <taxon>Tracheophyta</taxon>
        <taxon>Spermatophyta</taxon>
        <taxon>Magnoliopsida</taxon>
        <taxon>eudicotyledons</taxon>
        <taxon>Gunneridae</taxon>
        <taxon>Pentapetalae</taxon>
        <taxon>rosids</taxon>
        <taxon>malvids</taxon>
        <taxon>Malvales</taxon>
        <taxon>Malvaceae</taxon>
        <taxon>Byttnerioideae</taxon>
        <taxon>Theobroma</taxon>
    </lineage>
</organism>
<dbReference type="Gramene" id="EOY04704">
    <property type="protein sequence ID" value="EOY04704"/>
    <property type="gene ID" value="TCM_019895"/>
</dbReference>
<protein>
    <submittedName>
        <fullName evidence="1">Uncharacterized protein</fullName>
    </submittedName>
</protein>
<evidence type="ECO:0000313" key="2">
    <source>
        <dbReference type="Proteomes" id="UP000026915"/>
    </source>
</evidence>
<sequence length="97" mass="11021">MWKDVVSLKEVEGLLSYMGTEGCQWLLGKGKKIMSWLDDWLPDKPLKVFFPTTLFPGIKEDEEIINVGQHLGHKAADNDGEIMEKMVQLENESTKAL</sequence>
<dbReference type="AlphaFoldDB" id="A0A061EQY8"/>
<keyword evidence="2" id="KW-1185">Reference proteome</keyword>
<dbReference type="EMBL" id="CM001882">
    <property type="protein sequence ID" value="EOY04704.1"/>
    <property type="molecule type" value="Genomic_DNA"/>
</dbReference>
<name>A0A061EQY8_THECC</name>
<dbReference type="InParanoid" id="A0A061EQY8"/>
<proteinExistence type="predicted"/>
<evidence type="ECO:0000313" key="1">
    <source>
        <dbReference type="EMBL" id="EOY04704.1"/>
    </source>
</evidence>
<accession>A0A061EQY8</accession>
<dbReference type="Proteomes" id="UP000026915">
    <property type="component" value="Chromosome 4"/>
</dbReference>
<dbReference type="HOGENOM" id="CLU_2350900_0_0_1"/>
<reference evidence="1 2" key="1">
    <citation type="journal article" date="2013" name="Genome Biol.">
        <title>The genome sequence of the most widely cultivated cacao type and its use to identify candidate genes regulating pod color.</title>
        <authorList>
            <person name="Motamayor J.C."/>
            <person name="Mockaitis K."/>
            <person name="Schmutz J."/>
            <person name="Haiminen N."/>
            <person name="Iii D.L."/>
            <person name="Cornejo O."/>
            <person name="Findley S.D."/>
            <person name="Zheng P."/>
            <person name="Utro F."/>
            <person name="Royaert S."/>
            <person name="Saski C."/>
            <person name="Jenkins J."/>
            <person name="Podicheti R."/>
            <person name="Zhao M."/>
            <person name="Scheffler B.E."/>
            <person name="Stack J.C."/>
            <person name="Feltus F.A."/>
            <person name="Mustiga G.M."/>
            <person name="Amores F."/>
            <person name="Phillips W."/>
            <person name="Marelli J.P."/>
            <person name="May G.D."/>
            <person name="Shapiro H."/>
            <person name="Ma J."/>
            <person name="Bustamante C.D."/>
            <person name="Schnell R.J."/>
            <person name="Main D."/>
            <person name="Gilbert D."/>
            <person name="Parida L."/>
            <person name="Kuhn D.N."/>
        </authorList>
    </citation>
    <scope>NUCLEOTIDE SEQUENCE [LARGE SCALE GENOMIC DNA]</scope>
    <source>
        <strain evidence="2">cv. Matina 1-6</strain>
    </source>
</reference>